<dbReference type="InterPro" id="IPR003615">
    <property type="entry name" value="HNH_nuc"/>
</dbReference>
<dbReference type="Pfam" id="PF03235">
    <property type="entry name" value="GmrSD_N"/>
    <property type="match status" value="1"/>
</dbReference>
<evidence type="ECO:0000259" key="2">
    <source>
        <dbReference type="Pfam" id="PF03235"/>
    </source>
</evidence>
<accession>A0ABV7NDU2</accession>
<feature type="domain" description="GmrSD restriction endonucleases N-terminal" evidence="2">
    <location>
        <begin position="57"/>
        <end position="216"/>
    </location>
</feature>
<keyword evidence="4" id="KW-1185">Reference proteome</keyword>
<sequence length="541" mass="59613">MSEMSYSFGEVSNMAANGVNLDALIPREDFAAPTTPYKGTPIGTIGMGMLREEFFAQSLRKPDFQRETSNWTPQKIVDLIAAFLDGDLIPAIILWRSGQYVFVIDGAHRLSALLAWIYDDYGDKSRSMNYFQNQVPEEQQKLAEQTRKLVEANIGTYASYVDSSKTQYANEKIKERVGMMNSNSFVAQWVPAGDALGAENSFFKINQAPTPVDPIEKRILRGRRSATAIATRAINRAGAGHKYWAEFSSENQGEIEKAGKAIYEALYLPPMGGLPIKSSDVPVGGRGYSSLPFIFDLVNLVNGIGPKDPLLVDPDGDKTLQFLQAAQRRLERVTTTSPASLGLHPLVYFYTRGGAFQPVAFLAVLQVVKKLADKGKLDEFTRVRRSFEDFLVARKEAFTLIVKNLGAGHRSRPALEDFMTLALEGLWAGKVETEIIEGMTADNRFRFFATPAPIREGSGGKRNFSTSTKSAAFVSELVQNGARCGICDGLLHRNSMTTDHIERKVDGGGAHSGNAQIAHPYCNTTYKENDAKRLPSQPALL</sequence>
<name>A0ABV7NDU2_9SPHN</name>
<gene>
    <name evidence="3" type="ORF">ACFOKF_05200</name>
</gene>
<dbReference type="Pfam" id="PF01844">
    <property type="entry name" value="HNH"/>
    <property type="match status" value="1"/>
</dbReference>
<dbReference type="InterPro" id="IPR002711">
    <property type="entry name" value="HNH"/>
</dbReference>
<evidence type="ECO:0000313" key="4">
    <source>
        <dbReference type="Proteomes" id="UP001595681"/>
    </source>
</evidence>
<protein>
    <submittedName>
        <fullName evidence="3">DUF262 domain-containing protein</fullName>
    </submittedName>
</protein>
<evidence type="ECO:0000259" key="1">
    <source>
        <dbReference type="Pfam" id="PF01844"/>
    </source>
</evidence>
<feature type="domain" description="HNH" evidence="1">
    <location>
        <begin position="484"/>
        <end position="526"/>
    </location>
</feature>
<comment type="caution">
    <text evidence="3">The sequence shown here is derived from an EMBL/GenBank/DDBJ whole genome shotgun (WGS) entry which is preliminary data.</text>
</comment>
<dbReference type="EMBL" id="JBHRVU010000004">
    <property type="protein sequence ID" value="MFC3440600.1"/>
    <property type="molecule type" value="Genomic_DNA"/>
</dbReference>
<dbReference type="RefSeq" id="WP_380793739.1">
    <property type="nucleotide sequence ID" value="NZ_JBHRVU010000004.1"/>
</dbReference>
<evidence type="ECO:0000313" key="3">
    <source>
        <dbReference type="EMBL" id="MFC3440600.1"/>
    </source>
</evidence>
<dbReference type="CDD" id="cd00085">
    <property type="entry name" value="HNHc"/>
    <property type="match status" value="1"/>
</dbReference>
<dbReference type="InterPro" id="IPR004919">
    <property type="entry name" value="GmrSD_N"/>
</dbReference>
<reference evidence="4" key="1">
    <citation type="journal article" date="2019" name="Int. J. Syst. Evol. Microbiol.">
        <title>The Global Catalogue of Microorganisms (GCM) 10K type strain sequencing project: providing services to taxonomists for standard genome sequencing and annotation.</title>
        <authorList>
            <consortium name="The Broad Institute Genomics Platform"/>
            <consortium name="The Broad Institute Genome Sequencing Center for Infectious Disease"/>
            <person name="Wu L."/>
            <person name="Ma J."/>
        </authorList>
    </citation>
    <scope>NUCLEOTIDE SEQUENCE [LARGE SCALE GENOMIC DNA]</scope>
    <source>
        <strain evidence="4">CCM 7491</strain>
    </source>
</reference>
<dbReference type="Proteomes" id="UP001595681">
    <property type="component" value="Unassembled WGS sequence"/>
</dbReference>
<dbReference type="Gene3D" id="1.10.30.50">
    <property type="match status" value="1"/>
</dbReference>
<organism evidence="3 4">
    <name type="scientific">Sphingobium rhizovicinum</name>
    <dbReference type="NCBI Taxonomy" id="432308"/>
    <lineage>
        <taxon>Bacteria</taxon>
        <taxon>Pseudomonadati</taxon>
        <taxon>Pseudomonadota</taxon>
        <taxon>Alphaproteobacteria</taxon>
        <taxon>Sphingomonadales</taxon>
        <taxon>Sphingomonadaceae</taxon>
        <taxon>Sphingobium</taxon>
    </lineage>
</organism>
<proteinExistence type="predicted"/>